<evidence type="ECO:0000313" key="7">
    <source>
        <dbReference type="EMBL" id="VAW21892.1"/>
    </source>
</evidence>
<keyword evidence="3 5" id="KW-1133">Transmembrane helix</keyword>
<dbReference type="Gene3D" id="3.40.50.410">
    <property type="entry name" value="von Willebrand factor, type A domain"/>
    <property type="match status" value="1"/>
</dbReference>
<evidence type="ECO:0000256" key="2">
    <source>
        <dbReference type="ARBA" id="ARBA00022692"/>
    </source>
</evidence>
<keyword evidence="1" id="KW-1003">Cell membrane</keyword>
<sequence length="300" mass="32226">RLAESSRVAKRKRRAFLLAITLALLIIAMAHPQYGIKPVEVKRSGIDIVIALDTSKSMAISDTKPTRFKRAVGEIGKVIDRLEGNRIGLVTFAGESFVDCPLTLDSATLRLFLRSVTIGSIPAGGTNIESAVTKALKSLAKSQVRSKVILLFTDGENLEGKIDNAISTAKDMGVMIYAVGVGSTSGGPVPAISADGKKTGYKKDKQGNIIISKLDEKALRRLAKETGGKYFGANADGNFDISGLATALDKLTKTDIMSAKFTEYEERYAIFALVAFVILFLEAGLNQPLFRPFFSAKDSA</sequence>
<organism evidence="7">
    <name type="scientific">hydrothermal vent metagenome</name>
    <dbReference type="NCBI Taxonomy" id="652676"/>
    <lineage>
        <taxon>unclassified sequences</taxon>
        <taxon>metagenomes</taxon>
        <taxon>ecological metagenomes</taxon>
    </lineage>
</organism>
<dbReference type="SMART" id="SM00327">
    <property type="entry name" value="VWA"/>
    <property type="match status" value="1"/>
</dbReference>
<feature type="domain" description="VWFA" evidence="6">
    <location>
        <begin position="47"/>
        <end position="251"/>
    </location>
</feature>
<dbReference type="InterPro" id="IPR050768">
    <property type="entry name" value="UPF0353/GerABKA_families"/>
</dbReference>
<name>A0A3B0U5X9_9ZZZZ</name>
<dbReference type="AlphaFoldDB" id="A0A3B0U5X9"/>
<dbReference type="PANTHER" id="PTHR22550:SF5">
    <property type="entry name" value="LEUCINE ZIPPER PROTEIN 4"/>
    <property type="match status" value="1"/>
</dbReference>
<feature type="transmembrane region" description="Helical" evidence="5">
    <location>
        <begin position="268"/>
        <end position="285"/>
    </location>
</feature>
<evidence type="ECO:0000256" key="4">
    <source>
        <dbReference type="ARBA" id="ARBA00023136"/>
    </source>
</evidence>
<dbReference type="EMBL" id="UOEO01000189">
    <property type="protein sequence ID" value="VAW21892.1"/>
    <property type="molecule type" value="Genomic_DNA"/>
</dbReference>
<evidence type="ECO:0000256" key="3">
    <source>
        <dbReference type="ARBA" id="ARBA00022989"/>
    </source>
</evidence>
<dbReference type="InterPro" id="IPR036465">
    <property type="entry name" value="vWFA_dom_sf"/>
</dbReference>
<accession>A0A3B0U5X9</accession>
<dbReference type="Pfam" id="PF00092">
    <property type="entry name" value="VWA"/>
    <property type="match status" value="1"/>
</dbReference>
<protein>
    <recommendedName>
        <fullName evidence="6">VWFA domain-containing protein</fullName>
    </recommendedName>
</protein>
<gene>
    <name evidence="7" type="ORF">MNBD_ALPHA12-546</name>
</gene>
<reference evidence="7" key="1">
    <citation type="submission" date="2018-06" db="EMBL/GenBank/DDBJ databases">
        <authorList>
            <person name="Zhirakovskaya E."/>
        </authorList>
    </citation>
    <scope>NUCLEOTIDE SEQUENCE</scope>
</reference>
<dbReference type="PROSITE" id="PS50234">
    <property type="entry name" value="VWFA"/>
    <property type="match status" value="1"/>
</dbReference>
<keyword evidence="4 5" id="KW-0472">Membrane</keyword>
<dbReference type="PANTHER" id="PTHR22550">
    <property type="entry name" value="SPORE GERMINATION PROTEIN"/>
    <property type="match status" value="1"/>
</dbReference>
<feature type="non-terminal residue" evidence="7">
    <location>
        <position position="1"/>
    </location>
</feature>
<dbReference type="InterPro" id="IPR002035">
    <property type="entry name" value="VWF_A"/>
</dbReference>
<evidence type="ECO:0000256" key="1">
    <source>
        <dbReference type="ARBA" id="ARBA00022475"/>
    </source>
</evidence>
<keyword evidence="2 5" id="KW-0812">Transmembrane</keyword>
<proteinExistence type="predicted"/>
<dbReference type="SUPFAM" id="SSF53300">
    <property type="entry name" value="vWA-like"/>
    <property type="match status" value="1"/>
</dbReference>
<evidence type="ECO:0000256" key="5">
    <source>
        <dbReference type="SAM" id="Phobius"/>
    </source>
</evidence>
<evidence type="ECO:0000259" key="6">
    <source>
        <dbReference type="PROSITE" id="PS50234"/>
    </source>
</evidence>